<dbReference type="EMBL" id="CP133787">
    <property type="protein sequence ID" value="WMX70196.1"/>
    <property type="molecule type" value="Genomic_DNA"/>
</dbReference>
<sequence length="159" mass="17929">MKKKIILVLVALVMMGAGAGAWFLISHRPRDYTAGQIMQDYKTTWQDNNWQVDFPKVGALLSVHEQYGWSGDGESLAVFRLTDFASLKGFSAGISADDKTIFIESLGEMNVPKNGQPNFAHALLFKIYKNNESDGSYFDYFYMIADKQSKCLYVLPIHI</sequence>
<dbReference type="Proteomes" id="UP001254658">
    <property type="component" value="Chromosome"/>
</dbReference>
<evidence type="ECO:0000313" key="2">
    <source>
        <dbReference type="Proteomes" id="UP001254658"/>
    </source>
</evidence>
<protein>
    <recommendedName>
        <fullName evidence="3">DUF5590 domain-containing protein</fullName>
    </recommendedName>
</protein>
<dbReference type="AlphaFoldDB" id="A0AAX4AHJ2"/>
<reference evidence="1" key="2">
    <citation type="submission" date="2023-09" db="EMBL/GenBank/DDBJ databases">
        <authorList>
            <person name="Kim T.W."/>
        </authorList>
    </citation>
    <scope>NUCLEOTIDE SEQUENCE</scope>
    <source>
        <strain evidence="1">KCKM 0438</strain>
    </source>
</reference>
<evidence type="ECO:0000313" key="1">
    <source>
        <dbReference type="EMBL" id="WMX70196.1"/>
    </source>
</evidence>
<reference evidence="1" key="1">
    <citation type="journal article" date="2022" name="Microbiol. Spectr.">
        <title>Optimizing Conditions in the Acid Tolerance Test for Potential Probiotics Using Response Surface Methodology.</title>
        <authorList>
            <person name="Ko H.I."/>
            <person name="Jeong C.H."/>
            <person name="Hong S.W."/>
            <person name="Eun J.B."/>
            <person name="Kim T.W."/>
        </authorList>
    </citation>
    <scope>NUCLEOTIDE SEQUENCE</scope>
    <source>
        <strain evidence="1">KCKM 0438</strain>
    </source>
</reference>
<proteinExistence type="predicted"/>
<dbReference type="RefSeq" id="WP_043734546.1">
    <property type="nucleotide sequence ID" value="NZ_CP070856.1"/>
</dbReference>
<evidence type="ECO:0008006" key="3">
    <source>
        <dbReference type="Google" id="ProtNLM"/>
    </source>
</evidence>
<organism evidence="1 2">
    <name type="scientific">Lactococcus lactis subsp. cremoris</name>
    <name type="common">Streptococcus cremoris</name>
    <dbReference type="NCBI Taxonomy" id="1359"/>
    <lineage>
        <taxon>Bacteria</taxon>
        <taxon>Bacillati</taxon>
        <taxon>Bacillota</taxon>
        <taxon>Bacilli</taxon>
        <taxon>Lactobacillales</taxon>
        <taxon>Streptococcaceae</taxon>
        <taxon>Lactococcus</taxon>
    </lineage>
</organism>
<accession>A0AAX4AHJ2</accession>
<name>A0AAX4AHJ2_LACLC</name>
<gene>
    <name evidence="1" type="ORF">RF668_09865</name>
</gene>